<evidence type="ECO:0000256" key="9">
    <source>
        <dbReference type="ARBA" id="ARBA00029829"/>
    </source>
</evidence>
<comment type="similarity">
    <text evidence="7">Belongs to the zinc-associated anti-sigma factor (ZAS) superfamily. Anti-sigma-W factor family.</text>
</comment>
<name>A0ABS2Z9Y0_9BACL</name>
<evidence type="ECO:0000256" key="11">
    <source>
        <dbReference type="SAM" id="Phobius"/>
    </source>
</evidence>
<feature type="domain" description="Putative zinc-finger" evidence="13">
    <location>
        <begin position="6"/>
        <end position="35"/>
    </location>
</feature>
<evidence type="ECO:0000256" key="5">
    <source>
        <dbReference type="ARBA" id="ARBA00022989"/>
    </source>
</evidence>
<evidence type="ECO:0000256" key="6">
    <source>
        <dbReference type="ARBA" id="ARBA00023136"/>
    </source>
</evidence>
<dbReference type="PANTHER" id="PTHR37461:SF1">
    <property type="entry name" value="ANTI-SIGMA-K FACTOR RSKA"/>
    <property type="match status" value="1"/>
</dbReference>
<evidence type="ECO:0000256" key="3">
    <source>
        <dbReference type="ARBA" id="ARBA00022475"/>
    </source>
</evidence>
<evidence type="ECO:0000313" key="15">
    <source>
        <dbReference type="Proteomes" id="UP001319060"/>
    </source>
</evidence>
<evidence type="ECO:0000256" key="10">
    <source>
        <dbReference type="ARBA" id="ARBA00030803"/>
    </source>
</evidence>
<sequence length="250" mass="28263">MENKCENLSLYIIDELTAREKEQYERHLRMCAHCQHELESLQETWQSLFYEIEEVDVPETLKAEVMDFIFEKNEPVQREHKVETTKKSLIERFKFIFKKQFSPLSTGVAAVLIIGLAGLYWHNLHLKDTITALENEAVGPVQIVSTYALKGQGLAASANGNAYLLQEGSDISLVIELNNMPGTKDKEVYQVWLLKNGTRQNAGTLKPDQNGNGLITYRLPPAHSFDDIGITLEPNPNNTQPQGVKVMGTF</sequence>
<gene>
    <name evidence="14" type="ORF">JYA64_06720</name>
</gene>
<dbReference type="EMBL" id="JAFHKS010000042">
    <property type="protein sequence ID" value="MBN3544979.1"/>
    <property type="molecule type" value="Genomic_DNA"/>
</dbReference>
<keyword evidence="15" id="KW-1185">Reference proteome</keyword>
<accession>A0ABS2Z9Y0</accession>
<evidence type="ECO:0000313" key="14">
    <source>
        <dbReference type="EMBL" id="MBN3544979.1"/>
    </source>
</evidence>
<dbReference type="InterPro" id="IPR041916">
    <property type="entry name" value="Anti_sigma_zinc_sf"/>
</dbReference>
<dbReference type="RefSeq" id="WP_188403376.1">
    <property type="nucleotide sequence ID" value="NZ_BMCE01000002.1"/>
</dbReference>
<evidence type="ECO:0000256" key="7">
    <source>
        <dbReference type="ARBA" id="ARBA00024353"/>
    </source>
</evidence>
<evidence type="ECO:0000256" key="2">
    <source>
        <dbReference type="ARBA" id="ARBA00004236"/>
    </source>
</evidence>
<protein>
    <recommendedName>
        <fullName evidence="8">Anti-sigma-W factor RsiW</fullName>
    </recommendedName>
    <alternativeName>
        <fullName evidence="10">Regulator of SigK</fullName>
    </alternativeName>
    <alternativeName>
        <fullName evidence="9">Sigma-K anti-sigma factor RskA</fullName>
    </alternativeName>
</protein>
<proteinExistence type="inferred from homology"/>
<dbReference type="InterPro" id="IPR018764">
    <property type="entry name" value="RskA_C"/>
</dbReference>
<keyword evidence="4 11" id="KW-0812">Transmembrane</keyword>
<feature type="transmembrane region" description="Helical" evidence="11">
    <location>
        <begin position="101"/>
        <end position="121"/>
    </location>
</feature>
<keyword evidence="3" id="KW-1003">Cell membrane</keyword>
<comment type="caution">
    <text evidence="14">The sequence shown here is derived from an EMBL/GenBank/DDBJ whole genome shotgun (WGS) entry which is preliminary data.</text>
</comment>
<keyword evidence="5 11" id="KW-1133">Transmembrane helix</keyword>
<evidence type="ECO:0000259" key="12">
    <source>
        <dbReference type="Pfam" id="PF10099"/>
    </source>
</evidence>
<dbReference type="Pfam" id="PF10099">
    <property type="entry name" value="RskA_C"/>
    <property type="match status" value="1"/>
</dbReference>
<evidence type="ECO:0000256" key="1">
    <source>
        <dbReference type="ARBA" id="ARBA00004167"/>
    </source>
</evidence>
<reference evidence="14 15" key="1">
    <citation type="submission" date="2021-01" db="EMBL/GenBank/DDBJ databases">
        <title>Genome Sequencing of Type Strains.</title>
        <authorList>
            <person name="Lemaire J.F."/>
            <person name="Inderbitzin P."/>
            <person name="Collins S.B."/>
            <person name="Wespe N."/>
            <person name="Knight-Connoni V."/>
        </authorList>
    </citation>
    <scope>NUCLEOTIDE SEQUENCE [LARGE SCALE GENOMIC DNA]</scope>
    <source>
        <strain evidence="14 15">DSM 14730</strain>
    </source>
</reference>
<dbReference type="InterPro" id="IPR051474">
    <property type="entry name" value="Anti-sigma-K/W_factor"/>
</dbReference>
<evidence type="ECO:0000256" key="4">
    <source>
        <dbReference type="ARBA" id="ARBA00022692"/>
    </source>
</evidence>
<dbReference type="InterPro" id="IPR027383">
    <property type="entry name" value="Znf_put"/>
</dbReference>
<organism evidence="14 15">
    <name type="scientific">Fictibacillus barbaricus</name>
    <dbReference type="NCBI Taxonomy" id="182136"/>
    <lineage>
        <taxon>Bacteria</taxon>
        <taxon>Bacillati</taxon>
        <taxon>Bacillota</taxon>
        <taxon>Bacilli</taxon>
        <taxon>Bacillales</taxon>
        <taxon>Fictibacillaceae</taxon>
        <taxon>Fictibacillus</taxon>
    </lineage>
</organism>
<feature type="domain" description="Anti-sigma K factor RskA C-terminal" evidence="12">
    <location>
        <begin position="107"/>
        <end position="241"/>
    </location>
</feature>
<evidence type="ECO:0000256" key="8">
    <source>
        <dbReference type="ARBA" id="ARBA00024438"/>
    </source>
</evidence>
<dbReference type="Pfam" id="PF13490">
    <property type="entry name" value="zf-HC2"/>
    <property type="match status" value="1"/>
</dbReference>
<dbReference type="Proteomes" id="UP001319060">
    <property type="component" value="Unassembled WGS sequence"/>
</dbReference>
<comment type="subcellular location">
    <subcellularLocation>
        <location evidence="2">Cell membrane</location>
    </subcellularLocation>
    <subcellularLocation>
        <location evidence="1">Membrane</location>
        <topology evidence="1">Single-pass membrane protein</topology>
    </subcellularLocation>
</comment>
<dbReference type="Gene3D" id="1.10.10.1320">
    <property type="entry name" value="Anti-sigma factor, zinc-finger domain"/>
    <property type="match status" value="1"/>
</dbReference>
<keyword evidence="6 11" id="KW-0472">Membrane</keyword>
<dbReference type="PANTHER" id="PTHR37461">
    <property type="entry name" value="ANTI-SIGMA-K FACTOR RSKA"/>
    <property type="match status" value="1"/>
</dbReference>
<evidence type="ECO:0000259" key="13">
    <source>
        <dbReference type="Pfam" id="PF13490"/>
    </source>
</evidence>